<feature type="domain" description="PDZ" evidence="3">
    <location>
        <begin position="132"/>
        <end position="204"/>
    </location>
</feature>
<dbReference type="InterPro" id="IPR001478">
    <property type="entry name" value="PDZ"/>
</dbReference>
<evidence type="ECO:0000313" key="4">
    <source>
        <dbReference type="EMBL" id="MDI3389503.1"/>
    </source>
</evidence>
<keyword evidence="5" id="KW-1185">Reference proteome</keyword>
<name>A0ABT6RYL2_9ACTN</name>
<keyword evidence="2" id="KW-0472">Membrane</keyword>
<reference evidence="4 5" key="1">
    <citation type="submission" date="2023-05" db="EMBL/GenBank/DDBJ databases">
        <title>Draft genome sequence of Streptomyces sp. B-S-A8 isolated from a cave soil in Thailand.</title>
        <authorList>
            <person name="Chamroensaksri N."/>
            <person name="Muangham S."/>
        </authorList>
    </citation>
    <scope>NUCLEOTIDE SEQUENCE [LARGE SCALE GENOMIC DNA]</scope>
    <source>
        <strain evidence="4 5">B-S-A8</strain>
    </source>
</reference>
<feature type="region of interest" description="Disordered" evidence="1">
    <location>
        <begin position="1"/>
        <end position="27"/>
    </location>
</feature>
<sequence>MEETVLRPRPMPGRAGESAGGCGPRPVRRRGRRLLTALLGVLVALTLVLAGVGLGVVGATVIGMSDLAGLKREAGSHLPGRAGESAAADRKGGAHNSGGASSQEPQGGQEEAVRAEATAHASWGASGATARATLGVEAVDLPASAGAQLVGVHVPGPAYAAGLVRGDVIIAVDDVRTASAAALAATVGKARPGEALALTVRHRTGERESLVVTPGVVT</sequence>
<proteinExistence type="predicted"/>
<evidence type="ECO:0000256" key="1">
    <source>
        <dbReference type="SAM" id="MobiDB-lite"/>
    </source>
</evidence>
<dbReference type="GO" id="GO:0006508">
    <property type="term" value="P:proteolysis"/>
    <property type="evidence" value="ECO:0007669"/>
    <property type="project" value="UniProtKB-KW"/>
</dbReference>
<organism evidence="4 5">
    <name type="scientific">Streptomyces solicavernae</name>
    <dbReference type="NCBI Taxonomy" id="3043614"/>
    <lineage>
        <taxon>Bacteria</taxon>
        <taxon>Bacillati</taxon>
        <taxon>Actinomycetota</taxon>
        <taxon>Actinomycetes</taxon>
        <taxon>Kitasatosporales</taxon>
        <taxon>Streptomycetaceae</taxon>
        <taxon>Streptomyces</taxon>
    </lineage>
</organism>
<comment type="caution">
    <text evidence="4">The sequence shown here is derived from an EMBL/GenBank/DDBJ whole genome shotgun (WGS) entry which is preliminary data.</text>
</comment>
<dbReference type="RefSeq" id="WP_282515959.1">
    <property type="nucleotide sequence ID" value="NZ_JASCIR010000028.1"/>
</dbReference>
<dbReference type="Gene3D" id="2.30.42.10">
    <property type="match status" value="1"/>
</dbReference>
<keyword evidence="4" id="KW-0378">Hydrolase</keyword>
<feature type="transmembrane region" description="Helical" evidence="2">
    <location>
        <begin position="34"/>
        <end position="62"/>
    </location>
</feature>
<dbReference type="EMBL" id="JASCIR010000028">
    <property type="protein sequence ID" value="MDI3389503.1"/>
    <property type="molecule type" value="Genomic_DNA"/>
</dbReference>
<accession>A0ABT6RYL2</accession>
<dbReference type="SUPFAM" id="SSF50156">
    <property type="entry name" value="PDZ domain-like"/>
    <property type="match status" value="1"/>
</dbReference>
<protein>
    <submittedName>
        <fullName evidence="4">S1C family serine protease</fullName>
        <ecNumber evidence="4">3.4.21.-</ecNumber>
    </submittedName>
</protein>
<dbReference type="EC" id="3.4.21.-" evidence="4"/>
<dbReference type="Proteomes" id="UP001224661">
    <property type="component" value="Unassembled WGS sequence"/>
</dbReference>
<keyword evidence="2" id="KW-0812">Transmembrane</keyword>
<gene>
    <name evidence="4" type="ORF">QIS99_25395</name>
</gene>
<dbReference type="InterPro" id="IPR036034">
    <property type="entry name" value="PDZ_sf"/>
</dbReference>
<dbReference type="SMART" id="SM00228">
    <property type="entry name" value="PDZ"/>
    <property type="match status" value="1"/>
</dbReference>
<keyword evidence="2" id="KW-1133">Transmembrane helix</keyword>
<evidence type="ECO:0000313" key="5">
    <source>
        <dbReference type="Proteomes" id="UP001224661"/>
    </source>
</evidence>
<dbReference type="GO" id="GO:0008233">
    <property type="term" value="F:peptidase activity"/>
    <property type="evidence" value="ECO:0007669"/>
    <property type="project" value="UniProtKB-KW"/>
</dbReference>
<evidence type="ECO:0000259" key="3">
    <source>
        <dbReference type="SMART" id="SM00228"/>
    </source>
</evidence>
<keyword evidence="4" id="KW-0645">Protease</keyword>
<feature type="region of interest" description="Disordered" evidence="1">
    <location>
        <begin position="76"/>
        <end position="120"/>
    </location>
</feature>
<dbReference type="Pfam" id="PF13180">
    <property type="entry name" value="PDZ_2"/>
    <property type="match status" value="1"/>
</dbReference>
<evidence type="ECO:0000256" key="2">
    <source>
        <dbReference type="SAM" id="Phobius"/>
    </source>
</evidence>